<feature type="coiled-coil region" evidence="4">
    <location>
        <begin position="300"/>
        <end position="327"/>
    </location>
</feature>
<evidence type="ECO:0000256" key="3">
    <source>
        <dbReference type="ARBA" id="ARBA00023125"/>
    </source>
</evidence>
<dbReference type="InterPro" id="IPR044946">
    <property type="entry name" value="Restrct_endonuc_typeI_TRD_sf"/>
</dbReference>
<dbReference type="Pfam" id="PF01420">
    <property type="entry name" value="Methylase_S"/>
    <property type="match status" value="2"/>
</dbReference>
<keyword evidence="4" id="KW-0175">Coiled coil</keyword>
<dbReference type="PIR" id="E69463">
    <property type="entry name" value="E69463"/>
</dbReference>
<dbReference type="Gene3D" id="1.10.287.1120">
    <property type="entry name" value="Bipartite methylase S protein"/>
    <property type="match status" value="1"/>
</dbReference>
<accession>O28563</accession>
<evidence type="ECO:0000313" key="6">
    <source>
        <dbReference type="EMBL" id="AAB89535.1"/>
    </source>
</evidence>
<organism evidence="6 7">
    <name type="scientific">Archaeoglobus fulgidus (strain ATCC 49558 / DSM 4304 / JCM 9628 / NBRC 100126 / VC-16)</name>
    <dbReference type="NCBI Taxonomy" id="224325"/>
    <lineage>
        <taxon>Archaea</taxon>
        <taxon>Methanobacteriati</taxon>
        <taxon>Methanobacteriota</taxon>
        <taxon>Archaeoglobi</taxon>
        <taxon>Archaeoglobales</taxon>
        <taxon>Archaeoglobaceae</taxon>
        <taxon>Archaeoglobus</taxon>
    </lineage>
</organism>
<dbReference type="EMBL" id="AE000782">
    <property type="protein sequence ID" value="AAB89535.1"/>
    <property type="molecule type" value="Genomic_DNA"/>
</dbReference>
<feature type="domain" description="Type I restriction modification DNA specificity" evidence="5">
    <location>
        <begin position="2"/>
        <end position="102"/>
    </location>
</feature>
<dbReference type="PaxDb" id="224325-AF_1710"/>
<keyword evidence="3" id="KW-0238">DNA-binding</keyword>
<evidence type="ECO:0000256" key="4">
    <source>
        <dbReference type="SAM" id="Coils"/>
    </source>
</evidence>
<dbReference type="Gene3D" id="3.90.220.20">
    <property type="entry name" value="DNA methylase specificity domains"/>
    <property type="match status" value="2"/>
</dbReference>
<evidence type="ECO:0000256" key="2">
    <source>
        <dbReference type="ARBA" id="ARBA00022747"/>
    </source>
</evidence>
<dbReference type="PANTHER" id="PTHR30408:SF12">
    <property type="entry name" value="TYPE I RESTRICTION ENZYME MJAVIII SPECIFICITY SUBUNIT"/>
    <property type="match status" value="1"/>
</dbReference>
<dbReference type="EnsemblBacteria" id="AAB89535">
    <property type="protein sequence ID" value="AAB89535"/>
    <property type="gene ID" value="AF_1710"/>
</dbReference>
<dbReference type="HOGENOM" id="CLU_021095_10_0_2"/>
<keyword evidence="7" id="KW-1185">Reference proteome</keyword>
<dbReference type="KEGG" id="afu:AF_1710"/>
<dbReference type="PhylomeDB" id="O28563"/>
<evidence type="ECO:0000259" key="5">
    <source>
        <dbReference type="Pfam" id="PF01420"/>
    </source>
</evidence>
<dbReference type="AlphaFoldDB" id="O28563"/>
<dbReference type="SUPFAM" id="SSF116734">
    <property type="entry name" value="DNA methylase specificity domain"/>
    <property type="match status" value="2"/>
</dbReference>
<dbReference type="CDD" id="cd17524">
    <property type="entry name" value="RMtype1_S_EcoUTORF5051P-TRD2-CR2_like"/>
    <property type="match status" value="1"/>
</dbReference>
<sequence>MPKGSIIVSTRAPVGYVAIVDEDTTFNQGCKGLIPKSSEINTEFYCYYLLLIKRKLEQLSGGSTFKELPKKSLEELLIPLLPLPEQQKIAEILSTVDKAIEKVDEAIAKTERLKKGLMQELLTKGIGHKEFKDTEIGRIPKEWEVVRLGDVLELCQYGLSVPLKDKGKYPVIRMDEIVNGYVVTDIAKYADLDEETFKNFKLEKGDVLFNRTNSLELVGRTGIFLLDGYYVFASYLIRLRPKHEILHPHFLTFYLIFSQSRLKQLATVAVHQANINATNLKKFKIPLPPLPEQQKIAEILSTVDKKLELERKRKEKLERIKKGLMNDLLTGRRRVRVKANE</sequence>
<feature type="domain" description="Type I restriction modification DNA specificity" evidence="5">
    <location>
        <begin position="140"/>
        <end position="319"/>
    </location>
</feature>
<keyword evidence="2" id="KW-0680">Restriction system</keyword>
<dbReference type="REBASE" id="3735">
    <property type="entry name" value="S.AfuORF1715P"/>
</dbReference>
<dbReference type="InterPro" id="IPR000055">
    <property type="entry name" value="Restrct_endonuc_typeI_TRD"/>
</dbReference>
<reference evidence="6 7" key="1">
    <citation type="journal article" date="1997" name="Nature">
        <title>The complete genome sequence of the hyperthermophilic, sulphate-reducing archaeon Archaeoglobus fulgidus.</title>
        <authorList>
            <person name="Klenk H.P."/>
            <person name="Clayton R.A."/>
            <person name="Tomb J."/>
            <person name="White O."/>
            <person name="Nelson K.E."/>
            <person name="Ketchum K.A."/>
            <person name="Dodson R.J."/>
            <person name="Gwinn M."/>
            <person name="Hickey E.K."/>
            <person name="Peterson J.D."/>
            <person name="Richardson D.L."/>
            <person name="Kerlavage A.R."/>
            <person name="Graham D.E."/>
            <person name="Kyrpides N.C."/>
            <person name="Fleischmann R.D."/>
            <person name="Quackenbush J."/>
            <person name="Lee N.H."/>
            <person name="Sutton G.G."/>
            <person name="Gill S."/>
            <person name="Kirkness E.F."/>
            <person name="Dougherty B.A."/>
            <person name="McKenney K."/>
            <person name="Adams M.D."/>
            <person name="Loftus B."/>
            <person name="Peterson S."/>
            <person name="Reich C.I."/>
            <person name="McNeil L.K."/>
            <person name="Badger J.H."/>
            <person name="Glodek A."/>
            <person name="Zhou L."/>
            <person name="Overbeek R."/>
            <person name="Gocayne J.D."/>
            <person name="Weidman J.F."/>
            <person name="McDonald L."/>
            <person name="Utterback T."/>
            <person name="Cotton M.D."/>
            <person name="Spriggs T."/>
            <person name="Artiach P."/>
            <person name="Kaine B.P."/>
            <person name="Sykes S.M."/>
            <person name="Sadow P.W."/>
            <person name="D'Andrea K.P."/>
            <person name="Bowman C."/>
            <person name="Fujii C."/>
            <person name="Garland S.A."/>
            <person name="Mason T.M."/>
            <person name="Olsen G.J."/>
            <person name="Fraser C.M."/>
            <person name="Smith H.O."/>
            <person name="Woese C.R."/>
            <person name="Venter J.C."/>
        </authorList>
    </citation>
    <scope>NUCLEOTIDE SEQUENCE [LARGE SCALE GENOMIC DNA]</scope>
    <source>
        <strain evidence="7">ATCC 49558 / DSM 4304 / JCM 9628 / NBRC 100126 / VC-16</strain>
    </source>
</reference>
<evidence type="ECO:0000256" key="1">
    <source>
        <dbReference type="ARBA" id="ARBA00010923"/>
    </source>
</evidence>
<protein>
    <submittedName>
        <fullName evidence="6">Type I restriction-modification enzyme, S subunit</fullName>
    </submittedName>
</protein>
<comment type="similarity">
    <text evidence="1">Belongs to the type-I restriction system S methylase family.</text>
</comment>
<dbReference type="STRING" id="224325.AF_1710"/>
<dbReference type="InterPro" id="IPR052021">
    <property type="entry name" value="Type-I_RS_S_subunit"/>
</dbReference>
<dbReference type="GO" id="GO:0003677">
    <property type="term" value="F:DNA binding"/>
    <property type="evidence" value="ECO:0007669"/>
    <property type="project" value="UniProtKB-KW"/>
</dbReference>
<dbReference type="eggNOG" id="arCOG02626">
    <property type="taxonomic scope" value="Archaea"/>
</dbReference>
<dbReference type="GO" id="GO:0009307">
    <property type="term" value="P:DNA restriction-modification system"/>
    <property type="evidence" value="ECO:0007669"/>
    <property type="project" value="UniProtKB-KW"/>
</dbReference>
<evidence type="ECO:0000313" key="7">
    <source>
        <dbReference type="Proteomes" id="UP000002199"/>
    </source>
</evidence>
<dbReference type="PANTHER" id="PTHR30408">
    <property type="entry name" value="TYPE-1 RESTRICTION ENZYME ECOKI SPECIFICITY PROTEIN"/>
    <property type="match status" value="1"/>
</dbReference>
<gene>
    <name evidence="6" type="ordered locus">AF_1710</name>
</gene>
<name>O28563_ARCFU</name>
<dbReference type="OrthoDB" id="84651at2157"/>
<dbReference type="Proteomes" id="UP000002199">
    <property type="component" value="Chromosome"/>
</dbReference>
<proteinExistence type="inferred from homology"/>